<reference evidence="2" key="2">
    <citation type="submission" date="2016-02" db="EMBL/GenBank/DDBJ databases">
        <title>Genome sequencing of Aspergillus luchuensis NBRC 4314.</title>
        <authorList>
            <person name="Yamada O."/>
        </authorList>
    </citation>
    <scope>NUCLEOTIDE SEQUENCE [LARGE SCALE GENOMIC DNA]</scope>
    <source>
        <strain evidence="2">RIB 2604</strain>
    </source>
</reference>
<dbReference type="AlphaFoldDB" id="A0A146FN21"/>
<evidence type="ECO:0000313" key="2">
    <source>
        <dbReference type="Proteomes" id="UP000075230"/>
    </source>
</evidence>
<name>A0A146FN21_ASPKA</name>
<comment type="caution">
    <text evidence="1">The sequence shown here is derived from an EMBL/GenBank/DDBJ whole genome shotgun (WGS) entry which is preliminary data.</text>
</comment>
<protein>
    <submittedName>
        <fullName evidence="1">F-box domain-containing protein</fullName>
    </submittedName>
</protein>
<sequence>MEHYANCGLDVLVKSRTKLLYHDQLLNEYLRGLALSGCNVTLDNPQQSLDDFMNQQTQTYARHSQRTAPSD</sequence>
<proteinExistence type="predicted"/>
<reference evidence="1 2" key="1">
    <citation type="journal article" date="2016" name="DNA Res.">
        <title>Genome sequence of Aspergillus luchuensis NBRC 4314.</title>
        <authorList>
            <person name="Yamada O."/>
            <person name="Machida M."/>
            <person name="Hosoyama A."/>
            <person name="Goto M."/>
            <person name="Takahashi T."/>
            <person name="Futagami T."/>
            <person name="Yamagata Y."/>
            <person name="Takeuchi M."/>
            <person name="Kobayashi T."/>
            <person name="Koike H."/>
            <person name="Abe K."/>
            <person name="Asai K."/>
            <person name="Arita M."/>
            <person name="Fujita N."/>
            <person name="Fukuda K."/>
            <person name="Higa K."/>
            <person name="Horikawa H."/>
            <person name="Ishikawa T."/>
            <person name="Jinno K."/>
            <person name="Kato Y."/>
            <person name="Kirimura K."/>
            <person name="Mizutani O."/>
            <person name="Nakasone K."/>
            <person name="Sano M."/>
            <person name="Shiraishi Y."/>
            <person name="Tsukahara M."/>
            <person name="Gomi K."/>
        </authorList>
    </citation>
    <scope>NUCLEOTIDE SEQUENCE [LARGE SCALE GENOMIC DNA]</scope>
    <source>
        <strain evidence="1 2">RIB 2604</strain>
    </source>
</reference>
<accession>A0A146FN21</accession>
<organism evidence="1 2">
    <name type="scientific">Aspergillus kawachii</name>
    <name type="common">White koji mold</name>
    <name type="synonym">Aspergillus awamori var. kawachi</name>
    <dbReference type="NCBI Taxonomy" id="1069201"/>
    <lineage>
        <taxon>Eukaryota</taxon>
        <taxon>Fungi</taxon>
        <taxon>Dikarya</taxon>
        <taxon>Ascomycota</taxon>
        <taxon>Pezizomycotina</taxon>
        <taxon>Eurotiomycetes</taxon>
        <taxon>Eurotiomycetidae</taxon>
        <taxon>Eurotiales</taxon>
        <taxon>Aspergillaceae</taxon>
        <taxon>Aspergillus</taxon>
        <taxon>Aspergillus subgen. Circumdati</taxon>
    </lineage>
</organism>
<evidence type="ECO:0000313" key="1">
    <source>
        <dbReference type="EMBL" id="GAT26491.1"/>
    </source>
</evidence>
<gene>
    <name evidence="1" type="ORF">RIB2604_02101690</name>
</gene>
<dbReference type="Proteomes" id="UP000075230">
    <property type="component" value="Unassembled WGS sequence"/>
</dbReference>
<dbReference type="EMBL" id="BCWF01000021">
    <property type="protein sequence ID" value="GAT26491.1"/>
    <property type="molecule type" value="Genomic_DNA"/>
</dbReference>